<evidence type="ECO:0000259" key="1">
    <source>
        <dbReference type="Pfam" id="PF16242"/>
    </source>
</evidence>
<reference evidence="2 3" key="1">
    <citation type="submission" date="2020-04" db="EMBL/GenBank/DDBJ databases">
        <title>Hymenobacter polaris sp. nov., isolated from Arctic soil.</title>
        <authorList>
            <person name="Dahal R.H."/>
        </authorList>
    </citation>
    <scope>NUCLEOTIDE SEQUENCE [LARGE SCALE GENOMIC DNA]</scope>
    <source>
        <strain evidence="2 3">RP-2-7</strain>
    </source>
</reference>
<dbReference type="EMBL" id="JABBGH010000001">
    <property type="protein sequence ID" value="NML64640.1"/>
    <property type="molecule type" value="Genomic_DNA"/>
</dbReference>
<protein>
    <submittedName>
        <fullName evidence="2">Pyridoxamine 5'-phosphate oxidase family protein</fullName>
    </submittedName>
</protein>
<sequence length="139" mass="15567">MADKTLKEIAAKMANLDIALLTTRTSRGQLTSRPMSNNGDVEYDGNSYYFTFEKSRTVQDITEDAHVNLGFSGAKGLYISITGAASLIRQKAILQQHWVPSLNQWFPEGVDTPGVVLVHVKAQRIKYWQGEDEGELHIR</sequence>
<name>A0A7Y0ACN8_9BACT</name>
<dbReference type="InterPro" id="IPR012349">
    <property type="entry name" value="Split_barrel_FMN-bd"/>
</dbReference>
<dbReference type="AlphaFoldDB" id="A0A7Y0ACN8"/>
<proteinExistence type="predicted"/>
<dbReference type="InterPro" id="IPR038725">
    <property type="entry name" value="YdaG_split_barrel_FMN-bd"/>
</dbReference>
<organism evidence="2 3">
    <name type="scientific">Hymenobacter polaris</name>
    <dbReference type="NCBI Taxonomy" id="2682546"/>
    <lineage>
        <taxon>Bacteria</taxon>
        <taxon>Pseudomonadati</taxon>
        <taxon>Bacteroidota</taxon>
        <taxon>Cytophagia</taxon>
        <taxon>Cytophagales</taxon>
        <taxon>Hymenobacteraceae</taxon>
        <taxon>Hymenobacter</taxon>
    </lineage>
</organism>
<dbReference type="InterPro" id="IPR052917">
    <property type="entry name" value="Stress-Dev_Protein"/>
</dbReference>
<evidence type="ECO:0000313" key="3">
    <source>
        <dbReference type="Proteomes" id="UP000559626"/>
    </source>
</evidence>
<accession>A0A7Y0ACN8</accession>
<dbReference type="RefSeq" id="WP_169529924.1">
    <property type="nucleotide sequence ID" value="NZ_JABBGH010000001.1"/>
</dbReference>
<dbReference type="Pfam" id="PF16242">
    <property type="entry name" value="Pyrid_ox_like"/>
    <property type="match status" value="1"/>
</dbReference>
<gene>
    <name evidence="2" type="ORF">HHL22_05425</name>
</gene>
<dbReference type="Gene3D" id="2.30.110.10">
    <property type="entry name" value="Electron Transport, Fmn-binding Protein, Chain A"/>
    <property type="match status" value="1"/>
</dbReference>
<dbReference type="PANTHER" id="PTHR34818">
    <property type="entry name" value="PROTEIN BLI-3"/>
    <property type="match status" value="1"/>
</dbReference>
<dbReference type="Proteomes" id="UP000559626">
    <property type="component" value="Unassembled WGS sequence"/>
</dbReference>
<feature type="domain" description="General stress protein FMN-binding split barrel" evidence="1">
    <location>
        <begin position="6"/>
        <end position="131"/>
    </location>
</feature>
<keyword evidence="3" id="KW-1185">Reference proteome</keyword>
<comment type="caution">
    <text evidence="2">The sequence shown here is derived from an EMBL/GenBank/DDBJ whole genome shotgun (WGS) entry which is preliminary data.</text>
</comment>
<dbReference type="PANTHER" id="PTHR34818:SF1">
    <property type="entry name" value="PROTEIN BLI-3"/>
    <property type="match status" value="1"/>
</dbReference>
<dbReference type="SUPFAM" id="SSF50475">
    <property type="entry name" value="FMN-binding split barrel"/>
    <property type="match status" value="1"/>
</dbReference>
<evidence type="ECO:0000313" key="2">
    <source>
        <dbReference type="EMBL" id="NML64640.1"/>
    </source>
</evidence>